<reference evidence="1" key="2">
    <citation type="journal article" date="2015" name="Fish Shellfish Immunol.">
        <title>Early steps in the European eel (Anguilla anguilla)-Vibrio vulnificus interaction in the gills: Role of the RtxA13 toxin.</title>
        <authorList>
            <person name="Callol A."/>
            <person name="Pajuelo D."/>
            <person name="Ebbesson L."/>
            <person name="Teles M."/>
            <person name="MacKenzie S."/>
            <person name="Amaro C."/>
        </authorList>
    </citation>
    <scope>NUCLEOTIDE SEQUENCE</scope>
</reference>
<sequence>MVTNVPVPLLILHCQDLELLNSTIPAIVESTSCSNCI</sequence>
<dbReference type="AlphaFoldDB" id="A0A0E9QQM9"/>
<proteinExistence type="predicted"/>
<name>A0A0E9QQM9_ANGAN</name>
<evidence type="ECO:0000313" key="1">
    <source>
        <dbReference type="EMBL" id="JAH19149.1"/>
    </source>
</evidence>
<organism evidence="1">
    <name type="scientific">Anguilla anguilla</name>
    <name type="common">European freshwater eel</name>
    <name type="synonym">Muraena anguilla</name>
    <dbReference type="NCBI Taxonomy" id="7936"/>
    <lineage>
        <taxon>Eukaryota</taxon>
        <taxon>Metazoa</taxon>
        <taxon>Chordata</taxon>
        <taxon>Craniata</taxon>
        <taxon>Vertebrata</taxon>
        <taxon>Euteleostomi</taxon>
        <taxon>Actinopterygii</taxon>
        <taxon>Neopterygii</taxon>
        <taxon>Teleostei</taxon>
        <taxon>Anguilliformes</taxon>
        <taxon>Anguillidae</taxon>
        <taxon>Anguilla</taxon>
    </lineage>
</organism>
<reference evidence="1" key="1">
    <citation type="submission" date="2014-11" db="EMBL/GenBank/DDBJ databases">
        <authorList>
            <person name="Amaro Gonzalez C."/>
        </authorList>
    </citation>
    <scope>NUCLEOTIDE SEQUENCE</scope>
</reference>
<accession>A0A0E9QQM9</accession>
<protein>
    <submittedName>
        <fullName evidence="1">Uncharacterized protein</fullName>
    </submittedName>
</protein>
<dbReference type="EMBL" id="GBXM01089428">
    <property type="protein sequence ID" value="JAH19149.1"/>
    <property type="molecule type" value="Transcribed_RNA"/>
</dbReference>